<evidence type="ECO:0000313" key="6">
    <source>
        <dbReference type="Proteomes" id="UP000295281"/>
    </source>
</evidence>
<dbReference type="NCBIfam" id="TIGR01488">
    <property type="entry name" value="HAD-SF-IB"/>
    <property type="match status" value="1"/>
</dbReference>
<evidence type="ECO:0000256" key="2">
    <source>
        <dbReference type="ARBA" id="ARBA00022723"/>
    </source>
</evidence>
<proteinExistence type="inferred from homology"/>
<organism evidence="5 6">
    <name type="scientific">Actinorugispora endophytica</name>
    <dbReference type="NCBI Taxonomy" id="1605990"/>
    <lineage>
        <taxon>Bacteria</taxon>
        <taxon>Bacillati</taxon>
        <taxon>Actinomycetota</taxon>
        <taxon>Actinomycetes</taxon>
        <taxon>Streptosporangiales</taxon>
        <taxon>Nocardiopsidaceae</taxon>
        <taxon>Actinorugispora</taxon>
    </lineage>
</organism>
<gene>
    <name evidence="5" type="ORF">EV190_1182</name>
</gene>
<dbReference type="Gene3D" id="3.40.50.1000">
    <property type="entry name" value="HAD superfamily/HAD-like"/>
    <property type="match status" value="1"/>
</dbReference>
<evidence type="ECO:0000256" key="3">
    <source>
        <dbReference type="ARBA" id="ARBA00022801"/>
    </source>
</evidence>
<dbReference type="AlphaFoldDB" id="A0A4R6UQI6"/>
<reference evidence="5 6" key="1">
    <citation type="submission" date="2019-03" db="EMBL/GenBank/DDBJ databases">
        <title>Genomic Encyclopedia of Type Strains, Phase IV (KMG-IV): sequencing the most valuable type-strain genomes for metagenomic binning, comparative biology and taxonomic classification.</title>
        <authorList>
            <person name="Goeker M."/>
        </authorList>
    </citation>
    <scope>NUCLEOTIDE SEQUENCE [LARGE SCALE GENOMIC DNA]</scope>
    <source>
        <strain evidence="5 6">DSM 46770</strain>
    </source>
</reference>
<keyword evidence="2" id="KW-0479">Metal-binding</keyword>
<protein>
    <submittedName>
        <fullName evidence="5">HAD superfamily hydrolase (TIGR01490 family)</fullName>
    </submittedName>
</protein>
<name>A0A4R6UQI6_9ACTN</name>
<sequence>MPTAPDSPSAVAFFDVDETLVTIKSMFDFYDYFLEAIGHTPAEQQRLRDDARSLLRPGMPRKEGNRLFYRRFAGYSEADVAAHGRAWFERHLAGGRLFNQDVLAALRRHTEEGMTTVLVSGSFRACLDPIAAYSGANVVLCTGLETRDGVYTGEVVRSMIGDAKADAARWVMRERGVSYTDCYSYGDHTSDLEMLRLVGNPVVVGDNPELVAEAVQKGWRRLAGTLVA</sequence>
<dbReference type="PANTHER" id="PTHR43344">
    <property type="entry name" value="PHOSPHOSERINE PHOSPHATASE"/>
    <property type="match status" value="1"/>
</dbReference>
<evidence type="ECO:0000256" key="1">
    <source>
        <dbReference type="ARBA" id="ARBA00009184"/>
    </source>
</evidence>
<comment type="caution">
    <text evidence="5">The sequence shown here is derived from an EMBL/GenBank/DDBJ whole genome shotgun (WGS) entry which is preliminary data.</text>
</comment>
<keyword evidence="3 5" id="KW-0378">Hydrolase</keyword>
<keyword evidence="4" id="KW-0460">Magnesium</keyword>
<dbReference type="Pfam" id="PF12710">
    <property type="entry name" value="HAD"/>
    <property type="match status" value="1"/>
</dbReference>
<dbReference type="RefSeq" id="WP_243742637.1">
    <property type="nucleotide sequence ID" value="NZ_SNYN01000018.1"/>
</dbReference>
<dbReference type="GO" id="GO:0046872">
    <property type="term" value="F:metal ion binding"/>
    <property type="evidence" value="ECO:0007669"/>
    <property type="project" value="UniProtKB-KW"/>
</dbReference>
<dbReference type="InterPro" id="IPR036412">
    <property type="entry name" value="HAD-like_sf"/>
</dbReference>
<evidence type="ECO:0000313" key="5">
    <source>
        <dbReference type="EMBL" id="TDQ48466.1"/>
    </source>
</evidence>
<dbReference type="Gene3D" id="1.20.1440.100">
    <property type="entry name" value="SG protein - dephosphorylation function"/>
    <property type="match status" value="1"/>
</dbReference>
<dbReference type="EMBL" id="SNYN01000018">
    <property type="protein sequence ID" value="TDQ48466.1"/>
    <property type="molecule type" value="Genomic_DNA"/>
</dbReference>
<comment type="similarity">
    <text evidence="1">Belongs to the HAD-like hydrolase superfamily. SerB family.</text>
</comment>
<evidence type="ECO:0000256" key="4">
    <source>
        <dbReference type="ARBA" id="ARBA00022842"/>
    </source>
</evidence>
<dbReference type="InterPro" id="IPR050582">
    <property type="entry name" value="HAD-like_SerB"/>
</dbReference>
<dbReference type="InterPro" id="IPR023214">
    <property type="entry name" value="HAD_sf"/>
</dbReference>
<accession>A0A4R6UQI6</accession>
<dbReference type="GO" id="GO:0016787">
    <property type="term" value="F:hydrolase activity"/>
    <property type="evidence" value="ECO:0007669"/>
    <property type="project" value="UniProtKB-KW"/>
</dbReference>
<keyword evidence="6" id="KW-1185">Reference proteome</keyword>
<dbReference type="Proteomes" id="UP000295281">
    <property type="component" value="Unassembled WGS sequence"/>
</dbReference>
<dbReference type="NCBIfam" id="TIGR01490">
    <property type="entry name" value="HAD-SF-IB-hyp1"/>
    <property type="match status" value="1"/>
</dbReference>
<dbReference type="SUPFAM" id="SSF56784">
    <property type="entry name" value="HAD-like"/>
    <property type="match status" value="1"/>
</dbReference>
<dbReference type="InterPro" id="IPR006385">
    <property type="entry name" value="HAD_hydro_SerB1"/>
</dbReference>
<dbReference type="PANTHER" id="PTHR43344:SF13">
    <property type="entry name" value="PHOSPHATASE RV3661-RELATED"/>
    <property type="match status" value="1"/>
</dbReference>